<dbReference type="InterPro" id="IPR027417">
    <property type="entry name" value="P-loop_NTPase"/>
</dbReference>
<dbReference type="SUPFAM" id="SSF52540">
    <property type="entry name" value="P-loop containing nucleoside triphosphate hydrolases"/>
    <property type="match status" value="1"/>
</dbReference>
<dbReference type="Gene3D" id="3.40.50.300">
    <property type="entry name" value="P-loop containing nucleotide triphosphate hydrolases"/>
    <property type="match status" value="1"/>
</dbReference>
<evidence type="ECO:0000313" key="3">
    <source>
        <dbReference type="Proteomes" id="UP000283509"/>
    </source>
</evidence>
<protein>
    <recommendedName>
        <fullName evidence="1">NACHT domain-containing protein</fullName>
    </recommendedName>
</protein>
<name>A0A3R7P5W1_PENVA</name>
<gene>
    <name evidence="2" type="ORF">C7M84_020128</name>
</gene>
<keyword evidence="3" id="KW-1185">Reference proteome</keyword>
<proteinExistence type="predicted"/>
<organism evidence="2 3">
    <name type="scientific">Penaeus vannamei</name>
    <name type="common">Whiteleg shrimp</name>
    <name type="synonym">Litopenaeus vannamei</name>
    <dbReference type="NCBI Taxonomy" id="6689"/>
    <lineage>
        <taxon>Eukaryota</taxon>
        <taxon>Metazoa</taxon>
        <taxon>Ecdysozoa</taxon>
        <taxon>Arthropoda</taxon>
        <taxon>Crustacea</taxon>
        <taxon>Multicrustacea</taxon>
        <taxon>Malacostraca</taxon>
        <taxon>Eumalacostraca</taxon>
        <taxon>Eucarida</taxon>
        <taxon>Decapoda</taxon>
        <taxon>Dendrobranchiata</taxon>
        <taxon>Penaeoidea</taxon>
        <taxon>Penaeidae</taxon>
        <taxon>Penaeus</taxon>
    </lineage>
</organism>
<comment type="caution">
    <text evidence="2">The sequence shown here is derived from an EMBL/GenBank/DDBJ whole genome shotgun (WGS) entry which is preliminary data.</text>
</comment>
<dbReference type="EMBL" id="QCYY01003859">
    <property type="protein sequence ID" value="ROT62041.1"/>
    <property type="molecule type" value="Genomic_DNA"/>
</dbReference>
<accession>A0A3R7P5W1</accession>
<feature type="domain" description="NACHT" evidence="1">
    <location>
        <begin position="276"/>
        <end position="401"/>
    </location>
</feature>
<evidence type="ECO:0000259" key="1">
    <source>
        <dbReference type="PROSITE" id="PS50837"/>
    </source>
</evidence>
<dbReference type="InterPro" id="IPR007111">
    <property type="entry name" value="NACHT_NTPase"/>
</dbReference>
<dbReference type="PANTHER" id="PTHR46844:SF1">
    <property type="entry name" value="SLR5058 PROTEIN"/>
    <property type="match status" value="1"/>
</dbReference>
<reference evidence="2 3" key="1">
    <citation type="submission" date="2018-04" db="EMBL/GenBank/DDBJ databases">
        <authorList>
            <person name="Zhang X."/>
            <person name="Yuan J."/>
            <person name="Li F."/>
            <person name="Xiang J."/>
        </authorList>
    </citation>
    <scope>NUCLEOTIDE SEQUENCE [LARGE SCALE GENOMIC DNA]</scope>
    <source>
        <tissue evidence="2">Muscle</tissue>
    </source>
</reference>
<reference evidence="2 3" key="2">
    <citation type="submission" date="2019-01" db="EMBL/GenBank/DDBJ databases">
        <title>The decoding of complex shrimp genome reveals the adaptation for benthos swimmer, frequently molting mechanism and breeding impact on genome.</title>
        <authorList>
            <person name="Sun Y."/>
            <person name="Gao Y."/>
            <person name="Yu Y."/>
        </authorList>
    </citation>
    <scope>NUCLEOTIDE SEQUENCE [LARGE SCALE GENOMIC DNA]</scope>
    <source>
        <tissue evidence="2">Muscle</tissue>
    </source>
</reference>
<dbReference type="PROSITE" id="PS50837">
    <property type="entry name" value="NACHT"/>
    <property type="match status" value="1"/>
</dbReference>
<dbReference type="Pfam" id="PF05729">
    <property type="entry name" value="NACHT"/>
    <property type="match status" value="1"/>
</dbReference>
<evidence type="ECO:0000313" key="2">
    <source>
        <dbReference type="EMBL" id="ROT62041.1"/>
    </source>
</evidence>
<dbReference type="PANTHER" id="PTHR46844">
    <property type="entry name" value="SLR5058 PROTEIN"/>
    <property type="match status" value="1"/>
</dbReference>
<sequence>MALRPFASDKERQMTFRLYEMTTRKGGSVLQQVLEWGTANRQSGQSFADYLFLVRKLPKGPMRKKLSPSQWRKMDDHNLDGFDITLLYLCIQYGCHGLAPPGDQRWVDSGDTLEYNLTSVKNFRNSFLHEEFEVDDSNFLNKTEELRNLLNKILKKAAEIYNKDQQLLDDVLQTLSDEINVIRDESLDLSGRSSLDFDRLRQYVNSEGKLELKRRYRDMSSIGPVSNLLDKYIKTKVRIDKVFTKILMKEDDTQIYLEDLLALAERRQNQSQASSTALLVEGPAGVGKTTLTRKMISDWASGASSMEKLQDYEFVLLVECRAREIRSLSELLQSLLPTASKQVRKEYLVECIQDNRLLFIIDGLDELNSSSEQVYREILKLGESHGDVTVLCTTRPNKVLDFKRYVPDNFNIVHVHVLGIAEDDREEFVNNYSQALGITVEERDITGLLRYLNRKESRLQDHWRFPFNLVFVTVLWLHGPEAVNSMTTATELFLKTHEMCQRKLRQRLFDHEKTWKLDFPEMKEKMDKFLKKLYEEALINHCCDDTVLSRTSVERLRDTCNYLDLPAAEILSTFLIQATSLTEEAEEKYSFPHKGIQDFFSALYVMESLIADDLDIPRIISGFRTVLSSSNVPPRVSQCIIQRNHEILNKLNHNASRTESSIRSVLDATFKDAAKYRARREHAAELDLAKWQNILVHLMGLLYLEGRTMGEERSAELVALLKGAGVEGRSQWLSLLSEVKCEATVSRHVARVMDMRGVVRVTDCHVAAYASVLPHAQPSSVEVHVSCDPRDVPRLTELLTAMKGKTWATKMEFQHDFRHPKAGGSVLDEHLRQIFQHTLSLDAVHAAAPSAAPSLPPHRPRGEVLKFKGQLSAAAASALPRSLQELQLVLLDDAHYDALRPSLSSLPRLKGLRDLASASSQARGSLSAALIFRFRLMPLISDASLAAALQTPSLGPAPVAPCQSSESRIGSSSVLLHVAAGVSGAALQPLPHVDHLGLIFDHVGEDTVEWASGVARKLQPGKGYFHLLFPGLGKTLTACYRLLEELSRCGVRVRRSVLVSPAVAQADFVALNSISQRGIGCKFLA</sequence>
<dbReference type="OrthoDB" id="6350458at2759"/>
<dbReference type="AlphaFoldDB" id="A0A3R7P5W1"/>
<dbReference type="Proteomes" id="UP000283509">
    <property type="component" value="Unassembled WGS sequence"/>
</dbReference>